<comment type="caution">
    <text evidence="2">The sequence shown here is derived from an EMBL/GenBank/DDBJ whole genome shotgun (WGS) entry which is preliminary data.</text>
</comment>
<gene>
    <name evidence="2" type="ORF">EPI10_015927</name>
</gene>
<organism evidence="2 3">
    <name type="scientific">Gossypium australe</name>
    <dbReference type="NCBI Taxonomy" id="47621"/>
    <lineage>
        <taxon>Eukaryota</taxon>
        <taxon>Viridiplantae</taxon>
        <taxon>Streptophyta</taxon>
        <taxon>Embryophyta</taxon>
        <taxon>Tracheophyta</taxon>
        <taxon>Spermatophyta</taxon>
        <taxon>Magnoliopsida</taxon>
        <taxon>eudicotyledons</taxon>
        <taxon>Gunneridae</taxon>
        <taxon>Pentapetalae</taxon>
        <taxon>rosids</taxon>
        <taxon>malvids</taxon>
        <taxon>Malvales</taxon>
        <taxon>Malvaceae</taxon>
        <taxon>Malvoideae</taxon>
        <taxon>Gossypium</taxon>
    </lineage>
</organism>
<name>A0A5B6VM97_9ROSI</name>
<feature type="coiled-coil region" evidence="1">
    <location>
        <begin position="66"/>
        <end position="93"/>
    </location>
</feature>
<keyword evidence="3" id="KW-1185">Reference proteome</keyword>
<evidence type="ECO:0000313" key="3">
    <source>
        <dbReference type="Proteomes" id="UP000325315"/>
    </source>
</evidence>
<keyword evidence="1" id="KW-0175">Coiled coil</keyword>
<evidence type="ECO:0000313" key="2">
    <source>
        <dbReference type="EMBL" id="KAA3470198.1"/>
    </source>
</evidence>
<dbReference type="EMBL" id="SMMG02000006">
    <property type="protein sequence ID" value="KAA3470198.1"/>
    <property type="molecule type" value="Genomic_DNA"/>
</dbReference>
<sequence>MKDSKTVNEYFDQLPRIAKKLRLLGFEFPNSRLVQKFLSVKGYVDKIDECFASIRVHWLRKHSTIKEERERNMKRTRREYQNMILQLQINEQNLISLLVNTMKERVIHFSNTGESQTINVKSVKRWGIIKEFAKAILNKRLSHN</sequence>
<protein>
    <submittedName>
        <fullName evidence="2">Uncharacterized protein</fullName>
    </submittedName>
</protein>
<reference evidence="2" key="1">
    <citation type="submission" date="2019-08" db="EMBL/GenBank/DDBJ databases">
        <authorList>
            <person name="Liu F."/>
        </authorList>
    </citation>
    <scope>NUCLEOTIDE SEQUENCE [LARGE SCALE GENOMIC DNA]</scope>
    <source>
        <strain evidence="2">PA1801</strain>
        <tissue evidence="2">Leaf</tissue>
    </source>
</reference>
<accession>A0A5B6VM97</accession>
<proteinExistence type="predicted"/>
<dbReference type="AlphaFoldDB" id="A0A5B6VM97"/>
<evidence type="ECO:0000256" key="1">
    <source>
        <dbReference type="SAM" id="Coils"/>
    </source>
</evidence>
<dbReference type="Proteomes" id="UP000325315">
    <property type="component" value="Unassembled WGS sequence"/>
</dbReference>